<feature type="non-terminal residue" evidence="1">
    <location>
        <position position="161"/>
    </location>
</feature>
<reference evidence="1" key="1">
    <citation type="journal article" date="2014" name="Front. Microbiol.">
        <title>High frequency of phylogenetically diverse reductive dehalogenase-homologous genes in deep subseafloor sedimentary metagenomes.</title>
        <authorList>
            <person name="Kawai M."/>
            <person name="Futagami T."/>
            <person name="Toyoda A."/>
            <person name="Takaki Y."/>
            <person name="Nishi S."/>
            <person name="Hori S."/>
            <person name="Arai W."/>
            <person name="Tsubouchi T."/>
            <person name="Morono Y."/>
            <person name="Uchiyama I."/>
            <person name="Ito T."/>
            <person name="Fujiyama A."/>
            <person name="Inagaki F."/>
            <person name="Takami H."/>
        </authorList>
    </citation>
    <scope>NUCLEOTIDE SEQUENCE</scope>
    <source>
        <strain evidence="1">Expedition CK06-06</strain>
    </source>
</reference>
<gene>
    <name evidence="1" type="ORF">S03H2_30005</name>
</gene>
<dbReference type="AlphaFoldDB" id="X1G4R1"/>
<comment type="caution">
    <text evidence="1">The sequence shown here is derived from an EMBL/GenBank/DDBJ whole genome shotgun (WGS) entry which is preliminary data.</text>
</comment>
<sequence>MRIQLKLSLIILLYPLVFYSKGVCQTIQSFEINTEKGLNVTACTLTTGQTYQFRRSIPFFTCDINNKSISSETAQVVQEGNVYRYQFPNSINGTLTLEPDFKPGWKAILTIKNNTSDTLEFSNVVPFSISDEHVYITATGPWALARTKIFRPGLAPVGVIL</sequence>
<dbReference type="EMBL" id="BARU01018135">
    <property type="protein sequence ID" value="GAH52911.1"/>
    <property type="molecule type" value="Genomic_DNA"/>
</dbReference>
<proteinExistence type="predicted"/>
<name>X1G4R1_9ZZZZ</name>
<evidence type="ECO:0000313" key="1">
    <source>
        <dbReference type="EMBL" id="GAH52911.1"/>
    </source>
</evidence>
<organism evidence="1">
    <name type="scientific">marine sediment metagenome</name>
    <dbReference type="NCBI Taxonomy" id="412755"/>
    <lineage>
        <taxon>unclassified sequences</taxon>
        <taxon>metagenomes</taxon>
        <taxon>ecological metagenomes</taxon>
    </lineage>
</organism>
<protein>
    <submittedName>
        <fullName evidence="1">Uncharacterized protein</fullName>
    </submittedName>
</protein>
<accession>X1G4R1</accession>